<reference evidence="8" key="1">
    <citation type="journal article" date="2023" name="Commun. Biol.">
        <title>Genome analysis of Parmales, the sister group of diatoms, reveals the evolutionary specialization of diatoms from phago-mixotrophs to photoautotrophs.</title>
        <authorList>
            <person name="Ban H."/>
            <person name="Sato S."/>
            <person name="Yoshikawa S."/>
            <person name="Yamada K."/>
            <person name="Nakamura Y."/>
            <person name="Ichinomiya M."/>
            <person name="Sato N."/>
            <person name="Blanc-Mathieu R."/>
            <person name="Endo H."/>
            <person name="Kuwata A."/>
            <person name="Ogata H."/>
        </authorList>
    </citation>
    <scope>NUCLEOTIDE SEQUENCE [LARGE SCALE GENOMIC DNA]</scope>
    <source>
        <strain evidence="8">NIES 3699</strain>
    </source>
</reference>
<sequence>MEPLRNAASADNKSSNLLNGTINGNHSNQTSQSAPSAQPPPHDSSGGENAPPLGSTGGRVRKQAVIANVAAEPAKKKAKKFTHKPQAGCIEIKEETSAPSSSSSRRKACGECPGCFLDSRCGTCSSCVSDAKRKPACKSRKCWMIKHGLEGPVEADGATPYCVACGYDPKEDVPGIISDEEGAEVEVNEDGDDEDDDGDDDVPVSGDHLLLCDGMTLGDNCPRSYHIKCVLGPESIVSKPGSPPLYKKPKGEWLCPWHVAKEKGLKPPLSKREKEIEKEKKKKKQSTLANMIVKRPKVVVKVKSPPFETELEQLKRDPAWISCLSILYLLKEELKISFQESKALKGAFPIRELEVAFCSLKASDLEEMDYSILNKKLDLDKADEKTLAKFYAARSYDLVNDDSDFALGQGLLNLVMHRLLISRSTRSSIRKDNCNPGSAVDMDLWWPMLRSRVVMWHCIAEANKTFLVERAKEASEIAPAPVPAQAPTKAKKQEKPNVLNPDLNDEAVSSLKRLINLNTNVAGGSNIFKAEMSVLERYLGPKLRPKLARVHSVFKANSSGKAKQTLRNILYEKSLAAGEKEEEEEEEEVEEEEASEEEEKEEASAMVVDEGGEEAEAEEEEEEDLSEAGAMLRELEIWGDRTDTSVFTRPFVSLLSKNDYDTLKKTISTWHYIDTEEEVEQGASAYDWLISELPSTLLGDLLKDGLDFTHLTVSTKLEVFKSLCESTMLLDEGCIDELHLFTVSDIRNFEKPLCYDAFGRAYFFNESLQPAMACRFYRTVGSYDKPGRKKMMEVVGGLAEGDPCEGWEIVAEGEKDLERLLKCKEIFNDVETKVLKEKLEFYREQVVLEKEQVSKIFEREKKKAILAALPRRTSSRRGGATGDEVGGADEMSPEVLKALGIRL</sequence>
<evidence type="ECO:0000313" key="7">
    <source>
        <dbReference type="EMBL" id="GMI11242.1"/>
    </source>
</evidence>
<name>A0A9W7FF98_9STRA</name>
<feature type="compositionally biased region" description="Polar residues" evidence="5">
    <location>
        <begin position="9"/>
        <end position="30"/>
    </location>
</feature>
<proteinExistence type="predicted"/>
<feature type="compositionally biased region" description="Acidic residues" evidence="5">
    <location>
        <begin position="610"/>
        <end position="626"/>
    </location>
</feature>
<evidence type="ECO:0000256" key="1">
    <source>
        <dbReference type="ARBA" id="ARBA00022723"/>
    </source>
</evidence>
<keyword evidence="2" id="KW-0863">Zinc-finger</keyword>
<evidence type="ECO:0000256" key="5">
    <source>
        <dbReference type="SAM" id="MobiDB-lite"/>
    </source>
</evidence>
<evidence type="ECO:0000256" key="3">
    <source>
        <dbReference type="ARBA" id="ARBA00022833"/>
    </source>
</evidence>
<dbReference type="InterPro" id="IPR002857">
    <property type="entry name" value="Znf_CXXC"/>
</dbReference>
<dbReference type="GO" id="GO:0008270">
    <property type="term" value="F:zinc ion binding"/>
    <property type="evidence" value="ECO:0007669"/>
    <property type="project" value="UniProtKB-KW"/>
</dbReference>
<evidence type="ECO:0000259" key="6">
    <source>
        <dbReference type="PROSITE" id="PS51058"/>
    </source>
</evidence>
<feature type="region of interest" description="Disordered" evidence="5">
    <location>
        <begin position="477"/>
        <end position="503"/>
    </location>
</feature>
<keyword evidence="1" id="KW-0479">Metal-binding</keyword>
<feature type="region of interest" description="Disordered" evidence="5">
    <location>
        <begin position="1"/>
        <end position="85"/>
    </location>
</feature>
<keyword evidence="3" id="KW-0862">Zinc</keyword>
<protein>
    <recommendedName>
        <fullName evidence="6">CXXC-type domain-containing protein</fullName>
    </recommendedName>
</protein>
<dbReference type="AlphaFoldDB" id="A0A9W7FF98"/>
<dbReference type="Gene3D" id="3.30.40.10">
    <property type="entry name" value="Zinc/RING finger domain, C3HC4 (zinc finger)"/>
    <property type="match status" value="1"/>
</dbReference>
<keyword evidence="8" id="KW-1185">Reference proteome</keyword>
<dbReference type="EMBL" id="BRXX01000427">
    <property type="protein sequence ID" value="GMI11242.1"/>
    <property type="molecule type" value="Genomic_DNA"/>
</dbReference>
<comment type="caution">
    <text evidence="7">The sequence shown here is derived from an EMBL/GenBank/DDBJ whole genome shotgun (WGS) entry which is preliminary data.</text>
</comment>
<keyword evidence="4" id="KW-0238">DNA-binding</keyword>
<feature type="region of interest" description="Disordered" evidence="5">
    <location>
        <begin position="574"/>
        <end position="627"/>
    </location>
</feature>
<accession>A0A9W7FF98</accession>
<organism evidence="7 8">
    <name type="scientific">Triparma verrucosa</name>
    <dbReference type="NCBI Taxonomy" id="1606542"/>
    <lineage>
        <taxon>Eukaryota</taxon>
        <taxon>Sar</taxon>
        <taxon>Stramenopiles</taxon>
        <taxon>Ochrophyta</taxon>
        <taxon>Bolidophyceae</taxon>
        <taxon>Parmales</taxon>
        <taxon>Triparmaceae</taxon>
        <taxon>Triparma</taxon>
    </lineage>
</organism>
<evidence type="ECO:0000256" key="2">
    <source>
        <dbReference type="ARBA" id="ARBA00022771"/>
    </source>
</evidence>
<gene>
    <name evidence="7" type="ORF">TrVE_jg2965</name>
</gene>
<dbReference type="GO" id="GO:0003677">
    <property type="term" value="F:DNA binding"/>
    <property type="evidence" value="ECO:0007669"/>
    <property type="project" value="UniProtKB-KW"/>
</dbReference>
<dbReference type="PROSITE" id="PS51058">
    <property type="entry name" value="ZF_CXXC"/>
    <property type="match status" value="1"/>
</dbReference>
<dbReference type="InterPro" id="IPR013083">
    <property type="entry name" value="Znf_RING/FYVE/PHD"/>
</dbReference>
<feature type="compositionally biased region" description="Acidic residues" evidence="5">
    <location>
        <begin position="580"/>
        <end position="601"/>
    </location>
</feature>
<dbReference type="SUPFAM" id="SSF57903">
    <property type="entry name" value="FYVE/PHD zinc finger"/>
    <property type="match status" value="1"/>
</dbReference>
<dbReference type="InterPro" id="IPR011011">
    <property type="entry name" value="Znf_FYVE_PHD"/>
</dbReference>
<dbReference type="Proteomes" id="UP001165160">
    <property type="component" value="Unassembled WGS sequence"/>
</dbReference>
<feature type="domain" description="CXXC-type" evidence="6">
    <location>
        <begin position="102"/>
        <end position="143"/>
    </location>
</feature>
<evidence type="ECO:0000256" key="4">
    <source>
        <dbReference type="ARBA" id="ARBA00023125"/>
    </source>
</evidence>
<evidence type="ECO:0000313" key="8">
    <source>
        <dbReference type="Proteomes" id="UP001165160"/>
    </source>
</evidence>